<evidence type="ECO:0000313" key="3">
    <source>
        <dbReference type="EMBL" id="MEY9314827.1"/>
    </source>
</evidence>
<proteinExistence type="predicted"/>
<feature type="domain" description="Stress-response A/B barrel" evidence="1">
    <location>
        <begin position="7"/>
        <end position="50"/>
    </location>
</feature>
<reference evidence="3 5" key="2">
    <citation type="submission" date="2024-07" db="EMBL/GenBank/DDBJ databases">
        <title>Genomic Encyclopedia of Type Strains, Phase V (KMG-V): Genome sequencing to study the core and pangenomes of soil and plant-associated prokaryotes.</title>
        <authorList>
            <person name="Whitman W."/>
        </authorList>
    </citation>
    <scope>NUCLEOTIDE SEQUENCE [LARGE SCALE GENOMIC DNA]</scope>
    <source>
        <strain evidence="3 5">USDA 415</strain>
    </source>
</reference>
<comment type="caution">
    <text evidence="2">The sequence shown here is derived from an EMBL/GenBank/DDBJ whole genome shotgun (WGS) entry which is preliminary data.</text>
</comment>
<organism evidence="2 4">
    <name type="scientific">Bradyrhizobium elkanii</name>
    <dbReference type="NCBI Taxonomy" id="29448"/>
    <lineage>
        <taxon>Bacteria</taxon>
        <taxon>Pseudomonadati</taxon>
        <taxon>Pseudomonadota</taxon>
        <taxon>Alphaproteobacteria</taxon>
        <taxon>Hyphomicrobiales</taxon>
        <taxon>Nitrobacteraceae</taxon>
        <taxon>Bradyrhizobium</taxon>
    </lineage>
</organism>
<dbReference type="EMBL" id="JAFICZ010000001">
    <property type="protein sequence ID" value="MBP1299618.1"/>
    <property type="molecule type" value="Genomic_DNA"/>
</dbReference>
<dbReference type="Proteomes" id="UP001565471">
    <property type="component" value="Unassembled WGS sequence"/>
</dbReference>
<gene>
    <name evidence="3" type="ORF">ABIF29_001626</name>
    <name evidence="2" type="ORF">JOH49_009371</name>
</gene>
<sequence>MLLPVFTTIPHARRLEIARNRKIDQFDNDIDVVVYAEFDNETEVGARKAHGLC</sequence>
<reference evidence="2" key="1">
    <citation type="submission" date="2021-02" db="EMBL/GenBank/DDBJ databases">
        <title>Genomic Encyclopedia of Type Strains, Phase IV (KMG-V): Genome sequencing to study the core and pangenomes of soil and plant-associated prokaryotes.</title>
        <authorList>
            <person name="Whitman W."/>
        </authorList>
    </citation>
    <scope>NUCLEOTIDE SEQUENCE</scope>
    <source>
        <strain evidence="2">USDA 406</strain>
    </source>
</reference>
<dbReference type="GeneID" id="99820259"/>
<dbReference type="EMBL" id="JBGBZA010000002">
    <property type="protein sequence ID" value="MEY9314827.1"/>
    <property type="molecule type" value="Genomic_DNA"/>
</dbReference>
<evidence type="ECO:0000313" key="4">
    <source>
        <dbReference type="Proteomes" id="UP000673383"/>
    </source>
</evidence>
<protein>
    <recommendedName>
        <fullName evidence="1">Stress-response A/B barrel domain-containing protein</fullName>
    </recommendedName>
</protein>
<dbReference type="AlphaFoldDB" id="A0A4Q4K6Y5"/>
<name>A0A4Q4K6Y5_BRAEL</name>
<dbReference type="InterPro" id="IPR013097">
    <property type="entry name" value="Dabb"/>
</dbReference>
<evidence type="ECO:0000259" key="1">
    <source>
        <dbReference type="Pfam" id="PF07876"/>
    </source>
</evidence>
<evidence type="ECO:0000313" key="2">
    <source>
        <dbReference type="EMBL" id="MBP1299618.1"/>
    </source>
</evidence>
<dbReference type="RefSeq" id="WP_016842070.1">
    <property type="nucleotide sequence ID" value="NZ_BJNL01000139.1"/>
</dbReference>
<evidence type="ECO:0000313" key="5">
    <source>
        <dbReference type="Proteomes" id="UP001565471"/>
    </source>
</evidence>
<keyword evidence="5" id="KW-1185">Reference proteome</keyword>
<dbReference type="Proteomes" id="UP000673383">
    <property type="component" value="Unassembled WGS sequence"/>
</dbReference>
<accession>A0A4Q4K6Y5</accession>
<dbReference type="Pfam" id="PF07876">
    <property type="entry name" value="Dabb"/>
    <property type="match status" value="1"/>
</dbReference>